<feature type="transmembrane region" description="Helical" evidence="2">
    <location>
        <begin position="278"/>
        <end position="297"/>
    </location>
</feature>
<dbReference type="PANTHER" id="PTHR38848">
    <property type="entry name" value="G-PROTEIN COUPLED RECEPTORS FAMILY 3 PROFILE DOMAIN-CONTAINING PROTEIN"/>
    <property type="match status" value="1"/>
</dbReference>
<dbReference type="EMBL" id="KV441549">
    <property type="protein sequence ID" value="OAG10107.1"/>
    <property type="molecule type" value="Genomic_DNA"/>
</dbReference>
<evidence type="ECO:0000313" key="5">
    <source>
        <dbReference type="Proteomes" id="UP000077069"/>
    </source>
</evidence>
<dbReference type="RefSeq" id="XP_018040472.1">
    <property type="nucleotide sequence ID" value="XM_018181785.1"/>
</dbReference>
<keyword evidence="2" id="KW-0812">Transmembrane</keyword>
<dbReference type="Pfam" id="PF10320">
    <property type="entry name" value="7TM_GPCR_Srsx"/>
    <property type="match status" value="1"/>
</dbReference>
<name>A0A177CTK0_9PLEO</name>
<feature type="signal peptide" evidence="3">
    <location>
        <begin position="1"/>
        <end position="23"/>
    </location>
</feature>
<accession>A0A177CTK0</accession>
<feature type="transmembrane region" description="Helical" evidence="2">
    <location>
        <begin position="153"/>
        <end position="175"/>
    </location>
</feature>
<feature type="transmembrane region" description="Helical" evidence="2">
    <location>
        <begin position="78"/>
        <end position="101"/>
    </location>
</feature>
<evidence type="ECO:0000256" key="2">
    <source>
        <dbReference type="SAM" id="Phobius"/>
    </source>
</evidence>
<protein>
    <recommendedName>
        <fullName evidence="6">G-protein coupled receptors family 3 profile domain-containing protein</fullName>
    </recommendedName>
</protein>
<keyword evidence="2" id="KW-1133">Transmembrane helix</keyword>
<evidence type="ECO:0000256" key="1">
    <source>
        <dbReference type="SAM" id="MobiDB-lite"/>
    </source>
</evidence>
<dbReference type="OrthoDB" id="3210850at2759"/>
<sequence length="371" mass="40882">MVVMAFLWSSYLQSLQLSHGSSASPVHPRSNSVYTDPDYGTSMQGRLAYGLVSFFCLFSLAFVLGIRAKRFEKKKLKFTWLLVHVQTLIALGLVISSSILVVTFGTTTQEQCFSAIMVCVVFYITAKMCLYMFLLERAHVVRAPFIRKRTDDWVWVGGTTLICVTFGAISIWGLITPHAELSLDDGQCRIGLAKVPAYLLLIFDALINAALTVLFVVLLRPVLEFRERTSTCFDDGNPSPSVNRFRQALRQLRSLGFKEDEGTDNFSTSIKIVLWKNVVGSGITFMASAANLIVFFSEKGSQLASVCLVSCMADVTCGALVVHWLTIGSNEEIHVPPRSTRSNHTPSLSSSSTIAAISKPEDIVKPSKPES</sequence>
<dbReference type="Proteomes" id="UP000077069">
    <property type="component" value="Unassembled WGS sequence"/>
</dbReference>
<feature type="region of interest" description="Disordered" evidence="1">
    <location>
        <begin position="336"/>
        <end position="371"/>
    </location>
</feature>
<reference evidence="4 5" key="1">
    <citation type="submission" date="2016-05" db="EMBL/GenBank/DDBJ databases">
        <title>Comparative analysis of secretome profiles of manganese(II)-oxidizing ascomycete fungi.</title>
        <authorList>
            <consortium name="DOE Joint Genome Institute"/>
            <person name="Zeiner C.A."/>
            <person name="Purvine S.O."/>
            <person name="Zink E.M."/>
            <person name="Wu S."/>
            <person name="Pasa-Tolic L."/>
            <person name="Chaput D.L."/>
            <person name="Haridas S."/>
            <person name="Grigoriev I.V."/>
            <person name="Santelli C.M."/>
            <person name="Hansel C.M."/>
        </authorList>
    </citation>
    <scope>NUCLEOTIDE SEQUENCE [LARGE SCALE GENOMIC DNA]</scope>
    <source>
        <strain evidence="4 5">AP3s5-JAC2a</strain>
    </source>
</reference>
<dbReference type="InterPro" id="IPR019424">
    <property type="entry name" value="7TM_GPCR_Srsx"/>
</dbReference>
<gene>
    <name evidence="4" type="ORF">CC84DRAFT_1202646</name>
</gene>
<keyword evidence="2" id="KW-0472">Membrane</keyword>
<evidence type="ECO:0000256" key="3">
    <source>
        <dbReference type="SAM" id="SignalP"/>
    </source>
</evidence>
<dbReference type="AlphaFoldDB" id="A0A177CTK0"/>
<feature type="transmembrane region" description="Helical" evidence="2">
    <location>
        <begin position="47"/>
        <end position="66"/>
    </location>
</feature>
<feature type="compositionally biased region" description="Low complexity" evidence="1">
    <location>
        <begin position="339"/>
        <end position="353"/>
    </location>
</feature>
<feature type="chain" id="PRO_5008058589" description="G-protein coupled receptors family 3 profile domain-containing protein" evidence="3">
    <location>
        <begin position="24"/>
        <end position="371"/>
    </location>
</feature>
<organism evidence="4 5">
    <name type="scientific">Paraphaeosphaeria sporulosa</name>
    <dbReference type="NCBI Taxonomy" id="1460663"/>
    <lineage>
        <taxon>Eukaryota</taxon>
        <taxon>Fungi</taxon>
        <taxon>Dikarya</taxon>
        <taxon>Ascomycota</taxon>
        <taxon>Pezizomycotina</taxon>
        <taxon>Dothideomycetes</taxon>
        <taxon>Pleosporomycetidae</taxon>
        <taxon>Pleosporales</taxon>
        <taxon>Massarineae</taxon>
        <taxon>Didymosphaeriaceae</taxon>
        <taxon>Paraphaeosphaeria</taxon>
    </lineage>
</organism>
<feature type="transmembrane region" description="Helical" evidence="2">
    <location>
        <begin position="195"/>
        <end position="219"/>
    </location>
</feature>
<proteinExistence type="predicted"/>
<dbReference type="PANTHER" id="PTHR38848:SF3">
    <property type="entry name" value="G-PROTEIN COUPLED RECEPTORS FAMILY 3 PROFILE DOMAIN-CONTAINING PROTEIN"/>
    <property type="match status" value="1"/>
</dbReference>
<dbReference type="InParanoid" id="A0A177CTK0"/>
<keyword evidence="3" id="KW-0732">Signal</keyword>
<dbReference type="GeneID" id="28765271"/>
<feature type="transmembrane region" description="Helical" evidence="2">
    <location>
        <begin position="113"/>
        <end position="133"/>
    </location>
</feature>
<evidence type="ECO:0000313" key="4">
    <source>
        <dbReference type="EMBL" id="OAG10107.1"/>
    </source>
</evidence>
<keyword evidence="5" id="KW-1185">Reference proteome</keyword>
<feature type="compositionally biased region" description="Basic and acidic residues" evidence="1">
    <location>
        <begin position="359"/>
        <end position="371"/>
    </location>
</feature>
<evidence type="ECO:0008006" key="6">
    <source>
        <dbReference type="Google" id="ProtNLM"/>
    </source>
</evidence>